<sequence length="72" mass="8284">MRISRVTPLPIHSLRHTHAVLLLESGADMKYVQERLGHGGYQIIADVYSHVSKKMEQKNTAQFESYMDDILK</sequence>
<name>A0A221MDG5_9BACI</name>
<evidence type="ECO:0000313" key="3">
    <source>
        <dbReference type="EMBL" id="ASN05652.1"/>
    </source>
</evidence>
<evidence type="ECO:0000259" key="2">
    <source>
        <dbReference type="PROSITE" id="PS51898"/>
    </source>
</evidence>
<dbReference type="Proteomes" id="UP000204391">
    <property type="component" value="Chromosome"/>
</dbReference>
<gene>
    <name evidence="3" type="ORF">CFK40_11845</name>
</gene>
<dbReference type="OrthoDB" id="9803188at2"/>
<feature type="domain" description="Tyr recombinase" evidence="2">
    <location>
        <begin position="1"/>
        <end position="61"/>
    </location>
</feature>
<organism evidence="3 4">
    <name type="scientific">Virgibacillus necropolis</name>
    <dbReference type="NCBI Taxonomy" id="163877"/>
    <lineage>
        <taxon>Bacteria</taxon>
        <taxon>Bacillati</taxon>
        <taxon>Bacillota</taxon>
        <taxon>Bacilli</taxon>
        <taxon>Bacillales</taxon>
        <taxon>Bacillaceae</taxon>
        <taxon>Virgibacillus</taxon>
    </lineage>
</organism>
<proteinExistence type="predicted"/>
<dbReference type="Pfam" id="PF00589">
    <property type="entry name" value="Phage_integrase"/>
    <property type="match status" value="1"/>
</dbReference>
<dbReference type="SUPFAM" id="SSF56349">
    <property type="entry name" value="DNA breaking-rejoining enzymes"/>
    <property type="match status" value="1"/>
</dbReference>
<accession>A0A221MDG5</accession>
<dbReference type="EMBL" id="CP022437">
    <property type="protein sequence ID" value="ASN05652.1"/>
    <property type="molecule type" value="Genomic_DNA"/>
</dbReference>
<dbReference type="AlphaFoldDB" id="A0A221MDG5"/>
<evidence type="ECO:0000313" key="4">
    <source>
        <dbReference type="Proteomes" id="UP000204391"/>
    </source>
</evidence>
<dbReference type="GO" id="GO:0003677">
    <property type="term" value="F:DNA binding"/>
    <property type="evidence" value="ECO:0007669"/>
    <property type="project" value="InterPro"/>
</dbReference>
<dbReference type="GO" id="GO:0015074">
    <property type="term" value="P:DNA integration"/>
    <property type="evidence" value="ECO:0007669"/>
    <property type="project" value="InterPro"/>
</dbReference>
<dbReference type="KEGG" id="vne:CFK40_11845"/>
<dbReference type="InterPro" id="IPR002104">
    <property type="entry name" value="Integrase_catalytic"/>
</dbReference>
<evidence type="ECO:0000256" key="1">
    <source>
        <dbReference type="ARBA" id="ARBA00023172"/>
    </source>
</evidence>
<dbReference type="PROSITE" id="PS51898">
    <property type="entry name" value="TYR_RECOMBINASE"/>
    <property type="match status" value="1"/>
</dbReference>
<dbReference type="Gene3D" id="1.10.443.10">
    <property type="entry name" value="Intergrase catalytic core"/>
    <property type="match status" value="1"/>
</dbReference>
<dbReference type="InterPro" id="IPR011010">
    <property type="entry name" value="DNA_brk_join_enz"/>
</dbReference>
<dbReference type="GO" id="GO:0006310">
    <property type="term" value="P:DNA recombination"/>
    <property type="evidence" value="ECO:0007669"/>
    <property type="project" value="UniProtKB-KW"/>
</dbReference>
<keyword evidence="4" id="KW-1185">Reference proteome</keyword>
<keyword evidence="1" id="KW-0233">DNA recombination</keyword>
<dbReference type="InterPro" id="IPR013762">
    <property type="entry name" value="Integrase-like_cat_sf"/>
</dbReference>
<reference evidence="3 4" key="1">
    <citation type="journal article" date="2003" name="Int. J. Syst. Evol. Microbiol.">
        <title>Virgibacillus carmonensis sp. nov., Virgibacillus necropolis sp. nov. and Virgibacillus picturae sp. nov., three novel species isolated from deteriorated mural paintings, transfer of the species of the genus salibacillus to Virgibacillus, as Virgibacillus marismortui comb. nov. and Virgibacillus salexigens comb. nov., and emended description of the genus Virgibacillus.</title>
        <authorList>
            <person name="Heyrman J."/>
            <person name="Logan N.A."/>
            <person name="Busse H.J."/>
            <person name="Balcaen A."/>
            <person name="Lebbe L."/>
            <person name="Rodriguez-Diaz M."/>
            <person name="Swings J."/>
            <person name="De Vos P."/>
        </authorList>
    </citation>
    <scope>NUCLEOTIDE SEQUENCE [LARGE SCALE GENOMIC DNA]</scope>
    <source>
        <strain evidence="3 4">LMG 19488</strain>
    </source>
</reference>
<protein>
    <submittedName>
        <fullName evidence="3">Integrase</fullName>
    </submittedName>
</protein>